<dbReference type="InterPro" id="IPR050091">
    <property type="entry name" value="PKS_NRPS_Biosynth_Enz"/>
</dbReference>
<keyword evidence="1" id="KW-0596">Phosphopantetheine</keyword>
<dbReference type="InterPro" id="IPR015357">
    <property type="entry name" value="EryA2_docking"/>
</dbReference>
<dbReference type="PANTHER" id="PTHR43775">
    <property type="entry name" value="FATTY ACID SYNTHASE"/>
    <property type="match status" value="1"/>
</dbReference>
<dbReference type="SUPFAM" id="SSF47336">
    <property type="entry name" value="ACP-like"/>
    <property type="match status" value="1"/>
</dbReference>
<organism evidence="6 7">
    <name type="scientific">Streptomyces caledonius</name>
    <dbReference type="NCBI Taxonomy" id="3134107"/>
    <lineage>
        <taxon>Bacteria</taxon>
        <taxon>Bacillati</taxon>
        <taxon>Actinomycetota</taxon>
        <taxon>Actinomycetes</taxon>
        <taxon>Kitasatosporales</taxon>
        <taxon>Streptomycetaceae</taxon>
        <taxon>Streptomyces</taxon>
    </lineage>
</organism>
<keyword evidence="4" id="KW-0511">Multifunctional enzyme</keyword>
<dbReference type="SMART" id="SM00823">
    <property type="entry name" value="PKS_PP"/>
    <property type="match status" value="1"/>
</dbReference>
<comment type="caution">
    <text evidence="6">The sequence shown here is derived from an EMBL/GenBank/DDBJ whole genome shotgun (WGS) entry which is preliminary data.</text>
</comment>
<dbReference type="SUPFAM" id="SSF101166">
    <property type="entry name" value="Docking domain A of the erythromycin polyketide synthase (DEBS)"/>
    <property type="match status" value="1"/>
</dbReference>
<protein>
    <submittedName>
        <fullName evidence="6">Phosphopantetheine-binding protein</fullName>
    </submittedName>
</protein>
<evidence type="ECO:0000256" key="2">
    <source>
        <dbReference type="ARBA" id="ARBA00022553"/>
    </source>
</evidence>
<dbReference type="Proteomes" id="UP001382904">
    <property type="component" value="Unassembled WGS sequence"/>
</dbReference>
<evidence type="ECO:0000256" key="4">
    <source>
        <dbReference type="ARBA" id="ARBA00023268"/>
    </source>
</evidence>
<evidence type="ECO:0000256" key="1">
    <source>
        <dbReference type="ARBA" id="ARBA00022450"/>
    </source>
</evidence>
<reference evidence="6 7" key="1">
    <citation type="submission" date="2024-03" db="EMBL/GenBank/DDBJ databases">
        <title>Novel Streptomyces species of biotechnological and ecological value are a feature of Machair soil.</title>
        <authorList>
            <person name="Prole J.R."/>
            <person name="Goodfellow M."/>
            <person name="Allenby N."/>
            <person name="Ward A.C."/>
        </authorList>
    </citation>
    <scope>NUCLEOTIDE SEQUENCE [LARGE SCALE GENOMIC DNA]</scope>
    <source>
        <strain evidence="6 7">MS1.HAVA.3</strain>
    </source>
</reference>
<proteinExistence type="predicted"/>
<dbReference type="Pfam" id="PF09277">
    <property type="entry name" value="Erythro-docking"/>
    <property type="match status" value="1"/>
</dbReference>
<evidence type="ECO:0000256" key="3">
    <source>
        <dbReference type="ARBA" id="ARBA00022679"/>
    </source>
</evidence>
<keyword evidence="3" id="KW-0808">Transferase</keyword>
<dbReference type="PROSITE" id="PS50075">
    <property type="entry name" value="CARRIER"/>
    <property type="match status" value="1"/>
</dbReference>
<accession>A0ABU8U3N6</accession>
<evidence type="ECO:0000313" key="7">
    <source>
        <dbReference type="Proteomes" id="UP001382904"/>
    </source>
</evidence>
<gene>
    <name evidence="6" type="ORF">WKI68_11790</name>
</gene>
<dbReference type="InterPro" id="IPR036736">
    <property type="entry name" value="ACP-like_sf"/>
</dbReference>
<evidence type="ECO:0000313" key="6">
    <source>
        <dbReference type="EMBL" id="MEJ8641964.1"/>
    </source>
</evidence>
<name>A0ABU8U3N6_9ACTN</name>
<dbReference type="SMART" id="SM01294">
    <property type="entry name" value="PKS_PP_betabranch"/>
    <property type="match status" value="1"/>
</dbReference>
<dbReference type="Pfam" id="PF00550">
    <property type="entry name" value="PP-binding"/>
    <property type="match status" value="1"/>
</dbReference>
<keyword evidence="2" id="KW-0597">Phosphoprotein</keyword>
<evidence type="ECO:0000259" key="5">
    <source>
        <dbReference type="PROSITE" id="PS50075"/>
    </source>
</evidence>
<dbReference type="InterPro" id="IPR036347">
    <property type="entry name" value="DEBS_docking_sf"/>
</dbReference>
<keyword evidence="7" id="KW-1185">Reference proteome</keyword>
<dbReference type="Gene3D" id="1.10.1200.10">
    <property type="entry name" value="ACP-like"/>
    <property type="match status" value="1"/>
</dbReference>
<feature type="domain" description="Carrier" evidence="5">
    <location>
        <begin position="1"/>
        <end position="63"/>
    </location>
</feature>
<dbReference type="InterPro" id="IPR020806">
    <property type="entry name" value="PKS_PP-bd"/>
</dbReference>
<sequence>MLGHERKETIDPEKGFLDIGFDSLTAVEFRNRLDALTGRRLPATLVFDHPSAQALAARLEEELVADQAAVATAAGAPRTLAERLGQLDQALAAARPDDTEHAEVAAGLKALLARWHARRQAEPDDIGSATADELFDILDEELEASGRERP</sequence>
<dbReference type="InterPro" id="IPR009081">
    <property type="entry name" value="PP-bd_ACP"/>
</dbReference>
<dbReference type="PANTHER" id="PTHR43775:SF51">
    <property type="entry name" value="INACTIVE PHENOLPHTHIOCEROL SYNTHESIS POLYKETIDE SYNTHASE TYPE I PKS1-RELATED"/>
    <property type="match status" value="1"/>
</dbReference>
<dbReference type="EMBL" id="JBBKAM010000002">
    <property type="protein sequence ID" value="MEJ8641964.1"/>
    <property type="molecule type" value="Genomic_DNA"/>
</dbReference>